<evidence type="ECO:0000256" key="8">
    <source>
        <dbReference type="SAM" id="Phobius"/>
    </source>
</evidence>
<dbReference type="InterPro" id="IPR013325">
    <property type="entry name" value="RNA_pol_sigma_r2"/>
</dbReference>
<dbReference type="InterPro" id="IPR007627">
    <property type="entry name" value="RNA_pol_sigma70_r2"/>
</dbReference>
<dbReference type="PANTHER" id="PTHR43133:SF62">
    <property type="entry name" value="RNA POLYMERASE SIGMA FACTOR SIGZ"/>
    <property type="match status" value="1"/>
</dbReference>
<dbReference type="GO" id="GO:0005886">
    <property type="term" value="C:plasma membrane"/>
    <property type="evidence" value="ECO:0007669"/>
    <property type="project" value="InterPro"/>
</dbReference>
<keyword evidence="8" id="KW-1133">Transmembrane helix</keyword>
<dbReference type="RefSeq" id="WP_148593249.1">
    <property type="nucleotide sequence ID" value="NZ_CP042997.1"/>
</dbReference>
<evidence type="ECO:0000259" key="9">
    <source>
        <dbReference type="Pfam" id="PF04542"/>
    </source>
</evidence>
<dbReference type="Proteomes" id="UP000324233">
    <property type="component" value="Chromosome"/>
</dbReference>
<feature type="compositionally biased region" description="Low complexity" evidence="7">
    <location>
        <begin position="325"/>
        <end position="337"/>
    </location>
</feature>
<feature type="domain" description="RNA polymerase sigma-70 region 2" evidence="9">
    <location>
        <begin position="33"/>
        <end position="101"/>
    </location>
</feature>
<feature type="transmembrane region" description="Helical" evidence="8">
    <location>
        <begin position="190"/>
        <end position="209"/>
    </location>
</feature>
<dbReference type="InterPro" id="IPR000838">
    <property type="entry name" value="RNA_pol_sigma70_ECF_CS"/>
</dbReference>
<dbReference type="CDD" id="cd06171">
    <property type="entry name" value="Sigma70_r4"/>
    <property type="match status" value="1"/>
</dbReference>
<reference evidence="12 13" key="1">
    <citation type="submission" date="2019-08" db="EMBL/GenBank/DDBJ databases">
        <title>Deep-cultivation of Planctomycetes and their phenomic and genomic characterization uncovers novel biology.</title>
        <authorList>
            <person name="Wiegand S."/>
            <person name="Jogler M."/>
            <person name="Boedeker C."/>
            <person name="Pinto D."/>
            <person name="Vollmers J."/>
            <person name="Rivas-Marin E."/>
            <person name="Kohn T."/>
            <person name="Peeters S.H."/>
            <person name="Heuer A."/>
            <person name="Rast P."/>
            <person name="Oberbeckmann S."/>
            <person name="Bunk B."/>
            <person name="Jeske O."/>
            <person name="Meyerdierks A."/>
            <person name="Storesund J.E."/>
            <person name="Kallscheuer N."/>
            <person name="Luecker S."/>
            <person name="Lage O.M."/>
            <person name="Pohl T."/>
            <person name="Merkel B.J."/>
            <person name="Hornburger P."/>
            <person name="Mueller R.-W."/>
            <person name="Bruemmer F."/>
            <person name="Labrenz M."/>
            <person name="Spormann A.M."/>
            <person name="Op den Camp H."/>
            <person name="Overmann J."/>
            <person name="Amann R."/>
            <person name="Jetten M.S.M."/>
            <person name="Mascher T."/>
            <person name="Medema M.H."/>
            <person name="Devos D.P."/>
            <person name="Kaster A.-K."/>
            <person name="Ovreas L."/>
            <person name="Rohde M."/>
            <person name="Galperin M.Y."/>
            <person name="Jogler C."/>
        </authorList>
    </citation>
    <scope>NUCLEOTIDE SEQUENCE [LARGE SCALE GENOMIC DNA]</scope>
    <source>
        <strain evidence="12 13">OJF2</strain>
    </source>
</reference>
<evidence type="ECO:0000256" key="6">
    <source>
        <dbReference type="RuleBase" id="RU000716"/>
    </source>
</evidence>
<comment type="similarity">
    <text evidence="1 6">Belongs to the sigma-70 factor family. ECF subfamily.</text>
</comment>
<dbReference type="GO" id="GO:0003677">
    <property type="term" value="F:DNA binding"/>
    <property type="evidence" value="ECO:0007669"/>
    <property type="project" value="UniProtKB-KW"/>
</dbReference>
<evidence type="ECO:0000313" key="13">
    <source>
        <dbReference type="Proteomes" id="UP000324233"/>
    </source>
</evidence>
<dbReference type="SUPFAM" id="SSF88946">
    <property type="entry name" value="Sigma2 domain of RNA polymerase sigma factors"/>
    <property type="match status" value="1"/>
</dbReference>
<evidence type="ECO:0000256" key="4">
    <source>
        <dbReference type="ARBA" id="ARBA00023125"/>
    </source>
</evidence>
<dbReference type="EMBL" id="CP042997">
    <property type="protein sequence ID" value="QEH33403.1"/>
    <property type="molecule type" value="Genomic_DNA"/>
</dbReference>
<name>A0A5B9VYI0_9BACT</name>
<dbReference type="InterPro" id="IPR007630">
    <property type="entry name" value="RNA_pol_sigma70_r4"/>
</dbReference>
<keyword evidence="8" id="KW-0812">Transmembrane</keyword>
<dbReference type="InterPro" id="IPR014284">
    <property type="entry name" value="RNA_pol_sigma-70_dom"/>
</dbReference>
<evidence type="ECO:0000256" key="1">
    <source>
        <dbReference type="ARBA" id="ARBA00010641"/>
    </source>
</evidence>
<proteinExistence type="inferred from homology"/>
<dbReference type="SUPFAM" id="SSF88659">
    <property type="entry name" value="Sigma3 and sigma4 domains of RNA polymerase sigma factors"/>
    <property type="match status" value="1"/>
</dbReference>
<feature type="domain" description="RNA polymerase sigma-70 region 4" evidence="10">
    <location>
        <begin position="140"/>
        <end position="187"/>
    </location>
</feature>
<keyword evidence="4 6" id="KW-0238">DNA-binding</keyword>
<dbReference type="KEGG" id="agv:OJF2_19040"/>
<dbReference type="InterPro" id="IPR039425">
    <property type="entry name" value="RNA_pol_sigma-70-like"/>
</dbReference>
<evidence type="ECO:0000256" key="2">
    <source>
        <dbReference type="ARBA" id="ARBA00023015"/>
    </source>
</evidence>
<evidence type="ECO:0000256" key="3">
    <source>
        <dbReference type="ARBA" id="ARBA00023082"/>
    </source>
</evidence>
<feature type="domain" description="Anti-sigma K factor RskA C-terminal" evidence="11">
    <location>
        <begin position="195"/>
        <end position="336"/>
    </location>
</feature>
<dbReference type="Pfam" id="PF04542">
    <property type="entry name" value="Sigma70_r2"/>
    <property type="match status" value="1"/>
</dbReference>
<feature type="compositionally biased region" description="Basic and acidic residues" evidence="7">
    <location>
        <begin position="104"/>
        <end position="125"/>
    </location>
</feature>
<protein>
    <recommendedName>
        <fullName evidence="6">RNA polymerase sigma factor</fullName>
    </recommendedName>
</protein>
<dbReference type="AlphaFoldDB" id="A0A5B9VYI0"/>
<evidence type="ECO:0000313" key="12">
    <source>
        <dbReference type="EMBL" id="QEH33403.1"/>
    </source>
</evidence>
<feature type="region of interest" description="Disordered" evidence="7">
    <location>
        <begin position="103"/>
        <end position="125"/>
    </location>
</feature>
<evidence type="ECO:0000259" key="10">
    <source>
        <dbReference type="Pfam" id="PF04545"/>
    </source>
</evidence>
<dbReference type="Pfam" id="PF04545">
    <property type="entry name" value="Sigma70_r4"/>
    <property type="match status" value="1"/>
</dbReference>
<dbReference type="PANTHER" id="PTHR43133">
    <property type="entry name" value="RNA POLYMERASE ECF-TYPE SIGMA FACTO"/>
    <property type="match status" value="1"/>
</dbReference>
<dbReference type="Gene3D" id="1.10.1740.10">
    <property type="match status" value="1"/>
</dbReference>
<dbReference type="InterPro" id="IPR018764">
    <property type="entry name" value="RskA_C"/>
</dbReference>
<dbReference type="GO" id="GO:0016987">
    <property type="term" value="F:sigma factor activity"/>
    <property type="evidence" value="ECO:0007669"/>
    <property type="project" value="UniProtKB-KW"/>
</dbReference>
<organism evidence="12 13">
    <name type="scientific">Aquisphaera giovannonii</name>
    <dbReference type="NCBI Taxonomy" id="406548"/>
    <lineage>
        <taxon>Bacteria</taxon>
        <taxon>Pseudomonadati</taxon>
        <taxon>Planctomycetota</taxon>
        <taxon>Planctomycetia</taxon>
        <taxon>Isosphaerales</taxon>
        <taxon>Isosphaeraceae</taxon>
        <taxon>Aquisphaera</taxon>
    </lineage>
</organism>
<keyword evidence="5 6" id="KW-0804">Transcription</keyword>
<dbReference type="Pfam" id="PF10099">
    <property type="entry name" value="RskA_C"/>
    <property type="match status" value="1"/>
</dbReference>
<dbReference type="NCBIfam" id="TIGR02937">
    <property type="entry name" value="sigma70-ECF"/>
    <property type="match status" value="1"/>
</dbReference>
<keyword evidence="13" id="KW-1185">Reference proteome</keyword>
<accession>A0A5B9VYI0</accession>
<feature type="region of interest" description="Disordered" evidence="7">
    <location>
        <begin position="323"/>
        <end position="343"/>
    </location>
</feature>
<keyword evidence="2 6" id="KW-0805">Transcription regulation</keyword>
<dbReference type="Gene3D" id="1.10.10.10">
    <property type="entry name" value="Winged helix-like DNA-binding domain superfamily/Winged helix DNA-binding domain"/>
    <property type="match status" value="1"/>
</dbReference>
<dbReference type="GO" id="GO:0006352">
    <property type="term" value="P:DNA-templated transcription initiation"/>
    <property type="evidence" value="ECO:0007669"/>
    <property type="project" value="InterPro"/>
</dbReference>
<keyword evidence="3 6" id="KW-0731">Sigma factor</keyword>
<dbReference type="OrthoDB" id="9784272at2"/>
<sequence>MLGRRDDPAAASPADEELMARIAGGCRESVAELHRRHASLIEAIVRRSLGREAAEEIVQDVFVAAWRKAASFDPARGTFRTWILRIAHHRVLNELRRRGRRPRIARDADESHLGNAPEHRPGPEEAAWHAHRTAFVRDAVAALPPTQRQALALAFAGELTHEEVARSLGLPLGTAKSRIRSGMQALRVRLAPLVAAGLAVLVTLSVALVREATSRAAIRRQEAALRLVTSSDVVPLRLAPTPGSAAPPEAHGNYRGRRGAEIAVLTLSKLPPAPEGYAYCAWGLFDGRWHRLGTAVLDTEGHALLISEGPHLAAPPGALKVTLESSSGSASPTGPTAISWPAP</sequence>
<dbReference type="InterPro" id="IPR013324">
    <property type="entry name" value="RNA_pol_sigma_r3/r4-like"/>
</dbReference>
<evidence type="ECO:0000256" key="5">
    <source>
        <dbReference type="ARBA" id="ARBA00023163"/>
    </source>
</evidence>
<evidence type="ECO:0000259" key="11">
    <source>
        <dbReference type="Pfam" id="PF10099"/>
    </source>
</evidence>
<gene>
    <name evidence="12" type="primary">rpoE_6</name>
    <name evidence="12" type="ORF">OJF2_19040</name>
</gene>
<keyword evidence="8" id="KW-0472">Membrane</keyword>
<dbReference type="InterPro" id="IPR036388">
    <property type="entry name" value="WH-like_DNA-bd_sf"/>
</dbReference>
<dbReference type="PROSITE" id="PS01063">
    <property type="entry name" value="SIGMA70_ECF"/>
    <property type="match status" value="1"/>
</dbReference>
<evidence type="ECO:0000256" key="7">
    <source>
        <dbReference type="SAM" id="MobiDB-lite"/>
    </source>
</evidence>